<name>A0A4R4RNJ7_9ACTN</name>
<dbReference type="PROSITE" id="PS51186">
    <property type="entry name" value="GNAT"/>
    <property type="match status" value="1"/>
</dbReference>
<sequence>MTSTLQVEIAAATVAETEELTAMVRTARAYDGAYRVMVANQTIDAAYIGRHLTRVAHGPDGRILGFASLQVPGRGGPGEGELDFMFVADDAQGLGIGRLLIDDVVAHARAQGLVRVHIVSHPPSAGFYRRCGARDVAVIAPYGRIGWSRPHLVLDLED</sequence>
<evidence type="ECO:0000313" key="5">
    <source>
        <dbReference type="Proteomes" id="UP000295621"/>
    </source>
</evidence>
<dbReference type="PANTHER" id="PTHR43877">
    <property type="entry name" value="AMINOALKYLPHOSPHONATE N-ACETYLTRANSFERASE-RELATED-RELATED"/>
    <property type="match status" value="1"/>
</dbReference>
<keyword evidence="2" id="KW-0012">Acyltransferase</keyword>
<dbReference type="AlphaFoldDB" id="A0A4R4RNJ7"/>
<dbReference type="InterPro" id="IPR000182">
    <property type="entry name" value="GNAT_dom"/>
</dbReference>
<reference evidence="4 5" key="1">
    <citation type="submission" date="2019-02" db="EMBL/GenBank/DDBJ databases">
        <title>Draft genome sequences of novel Actinobacteria.</title>
        <authorList>
            <person name="Sahin N."/>
            <person name="Ay H."/>
            <person name="Saygin H."/>
        </authorList>
    </citation>
    <scope>NUCLEOTIDE SEQUENCE [LARGE SCALE GENOMIC DNA]</scope>
    <source>
        <strain evidence="4 5">KC603</strain>
    </source>
</reference>
<dbReference type="CDD" id="cd04301">
    <property type="entry name" value="NAT_SF"/>
    <property type="match status" value="1"/>
</dbReference>
<dbReference type="OrthoDB" id="164032at2"/>
<protein>
    <submittedName>
        <fullName evidence="4">N-acetyltransferase</fullName>
    </submittedName>
</protein>
<evidence type="ECO:0000313" key="4">
    <source>
        <dbReference type="EMBL" id="TDC50073.1"/>
    </source>
</evidence>
<dbReference type="EMBL" id="SMKL01000034">
    <property type="protein sequence ID" value="TDC50073.1"/>
    <property type="molecule type" value="Genomic_DNA"/>
</dbReference>
<accession>A0A4R4RNJ7</accession>
<feature type="domain" description="N-acetyltransferase" evidence="3">
    <location>
        <begin position="7"/>
        <end position="158"/>
    </location>
</feature>
<evidence type="ECO:0000259" key="3">
    <source>
        <dbReference type="PROSITE" id="PS51186"/>
    </source>
</evidence>
<evidence type="ECO:0000256" key="2">
    <source>
        <dbReference type="ARBA" id="ARBA00023315"/>
    </source>
</evidence>
<comment type="caution">
    <text evidence="4">The sequence shown here is derived from an EMBL/GenBank/DDBJ whole genome shotgun (WGS) entry which is preliminary data.</text>
</comment>
<dbReference type="Proteomes" id="UP000295621">
    <property type="component" value="Unassembled WGS sequence"/>
</dbReference>
<keyword evidence="5" id="KW-1185">Reference proteome</keyword>
<dbReference type="RefSeq" id="WP_131984168.1">
    <property type="nucleotide sequence ID" value="NZ_SMKL01000034.1"/>
</dbReference>
<organism evidence="4 5">
    <name type="scientific">Jiangella ureilytica</name>
    <dbReference type="NCBI Taxonomy" id="2530374"/>
    <lineage>
        <taxon>Bacteria</taxon>
        <taxon>Bacillati</taxon>
        <taxon>Actinomycetota</taxon>
        <taxon>Actinomycetes</taxon>
        <taxon>Jiangellales</taxon>
        <taxon>Jiangellaceae</taxon>
        <taxon>Jiangella</taxon>
    </lineage>
</organism>
<gene>
    <name evidence="4" type="ORF">E1212_15960</name>
</gene>
<dbReference type="Pfam" id="PF00583">
    <property type="entry name" value="Acetyltransf_1"/>
    <property type="match status" value="1"/>
</dbReference>
<dbReference type="Gene3D" id="3.40.630.30">
    <property type="match status" value="1"/>
</dbReference>
<dbReference type="InterPro" id="IPR050832">
    <property type="entry name" value="Bact_Acetyltransf"/>
</dbReference>
<keyword evidence="1 4" id="KW-0808">Transferase</keyword>
<dbReference type="InterPro" id="IPR016181">
    <property type="entry name" value="Acyl_CoA_acyltransferase"/>
</dbReference>
<dbReference type="SUPFAM" id="SSF55729">
    <property type="entry name" value="Acyl-CoA N-acyltransferases (Nat)"/>
    <property type="match status" value="1"/>
</dbReference>
<proteinExistence type="predicted"/>
<dbReference type="GO" id="GO:0016747">
    <property type="term" value="F:acyltransferase activity, transferring groups other than amino-acyl groups"/>
    <property type="evidence" value="ECO:0007669"/>
    <property type="project" value="InterPro"/>
</dbReference>
<evidence type="ECO:0000256" key="1">
    <source>
        <dbReference type="ARBA" id="ARBA00022679"/>
    </source>
</evidence>